<organism evidence="1 2">
    <name type="scientific">candidate division MSBL1 archaeon SCGC-AAA261C02</name>
    <dbReference type="NCBI Taxonomy" id="1698272"/>
    <lineage>
        <taxon>Archaea</taxon>
        <taxon>Methanobacteriati</taxon>
        <taxon>Methanobacteriota</taxon>
        <taxon>candidate division MSBL1</taxon>
    </lineage>
</organism>
<comment type="caution">
    <text evidence="1">The sequence shown here is derived from an EMBL/GenBank/DDBJ whole genome shotgun (WGS) entry which is preliminary data.</text>
</comment>
<name>A0A133UY45_9EURY</name>
<dbReference type="AlphaFoldDB" id="A0A133UY45"/>
<keyword evidence="2" id="KW-1185">Reference proteome</keyword>
<dbReference type="PANTHER" id="PTHR39550:SF1">
    <property type="entry name" value="SLL0658 PROTEIN"/>
    <property type="match status" value="1"/>
</dbReference>
<evidence type="ECO:0000313" key="2">
    <source>
        <dbReference type="Proteomes" id="UP000070520"/>
    </source>
</evidence>
<evidence type="ECO:0008006" key="3">
    <source>
        <dbReference type="Google" id="ProtNLM"/>
    </source>
</evidence>
<accession>A0A133UY45</accession>
<sequence length="133" mass="15135">MVIRGKEEEYPDALVVEEAVEEGWISVKDVTGKKRLEEYGIDKGEVEEISLALDLKSREVLMDQSHARFAAEVMGLVPKGTVYLLLKALRKEILNFDDYLKCLEILVSRGFRMSDDVYIEAVRLGKKLVEEGK</sequence>
<dbReference type="Pfam" id="PF11848">
    <property type="entry name" value="DUF3368"/>
    <property type="match status" value="1"/>
</dbReference>
<protein>
    <recommendedName>
        <fullName evidence="3">DUF3368 domain-containing protein</fullName>
    </recommendedName>
</protein>
<dbReference type="InterPro" id="IPR021799">
    <property type="entry name" value="PIN-like_prokaryotic"/>
</dbReference>
<gene>
    <name evidence="1" type="ORF">AKJ42_03715</name>
</gene>
<reference evidence="1 2" key="1">
    <citation type="journal article" date="2016" name="Sci. Rep.">
        <title>Metabolic traits of an uncultured archaeal lineage -MSBL1- from brine pools of the Red Sea.</title>
        <authorList>
            <person name="Mwirichia R."/>
            <person name="Alam I."/>
            <person name="Rashid M."/>
            <person name="Vinu M."/>
            <person name="Ba-Alawi W."/>
            <person name="Anthony Kamau A."/>
            <person name="Kamanda Ngugi D."/>
            <person name="Goker M."/>
            <person name="Klenk H.P."/>
            <person name="Bajic V."/>
            <person name="Stingl U."/>
        </authorList>
    </citation>
    <scope>NUCLEOTIDE SEQUENCE [LARGE SCALE GENOMIC DNA]</scope>
    <source>
        <strain evidence="1">SCGC-AAA261C02</strain>
    </source>
</reference>
<evidence type="ECO:0000313" key="1">
    <source>
        <dbReference type="EMBL" id="KXA99104.1"/>
    </source>
</evidence>
<dbReference type="Proteomes" id="UP000070520">
    <property type="component" value="Unassembled WGS sequence"/>
</dbReference>
<proteinExistence type="predicted"/>
<dbReference type="PANTHER" id="PTHR39550">
    <property type="entry name" value="SLL0658 PROTEIN"/>
    <property type="match status" value="1"/>
</dbReference>
<dbReference type="EMBL" id="LHXW01000069">
    <property type="protein sequence ID" value="KXA99104.1"/>
    <property type="molecule type" value="Genomic_DNA"/>
</dbReference>